<reference evidence="2" key="3">
    <citation type="submission" date="2025-09" db="UniProtKB">
        <authorList>
            <consortium name="Ensembl"/>
        </authorList>
    </citation>
    <scope>IDENTIFICATION</scope>
</reference>
<dbReference type="Ensembl" id="ENSONIT00000073897.1">
    <property type="protein sequence ID" value="ENSONIP00000030041.1"/>
    <property type="gene ID" value="ENSONIG00000040466.1"/>
</dbReference>
<dbReference type="OrthoDB" id="9948238at2759"/>
<dbReference type="PANTHER" id="PTHR35537:SF1">
    <property type="entry name" value="DNA DAMAGE-INDUCED APOPTOSIS SUPPRESSOR PROTEIN"/>
    <property type="match status" value="1"/>
</dbReference>
<dbReference type="GO" id="GO:0005634">
    <property type="term" value="C:nucleus"/>
    <property type="evidence" value="ECO:0007669"/>
    <property type="project" value="TreeGrafter"/>
</dbReference>
<reference evidence="3" key="1">
    <citation type="submission" date="2012-01" db="EMBL/GenBank/DDBJ databases">
        <title>The Genome Sequence of Oreochromis niloticus (Nile Tilapia).</title>
        <authorList>
            <consortium name="Broad Institute Genome Assembly Team"/>
            <consortium name="Broad Institute Sequencing Platform"/>
            <person name="Di Palma F."/>
            <person name="Johnson J."/>
            <person name="Lander E.S."/>
            <person name="Lindblad-Toh K."/>
        </authorList>
    </citation>
    <scope>NUCLEOTIDE SEQUENCE [LARGE SCALE GENOMIC DNA]</scope>
</reference>
<dbReference type="Proteomes" id="UP000005207">
    <property type="component" value="Linkage group LG1"/>
</dbReference>
<name>A0A669B2T8_ORENI</name>
<dbReference type="InterPro" id="IPR043522">
    <property type="entry name" value="DDIAS"/>
</dbReference>
<dbReference type="InParanoid" id="A0A669B2T8"/>
<dbReference type="GeneTree" id="ENSGT00940000166008"/>
<protein>
    <recommendedName>
        <fullName evidence="1">Replication factor A C-terminal domain-containing protein</fullName>
    </recommendedName>
</protein>
<evidence type="ECO:0000259" key="1">
    <source>
        <dbReference type="Pfam" id="PF08646"/>
    </source>
</evidence>
<dbReference type="InterPro" id="IPR013955">
    <property type="entry name" value="Rep_factor-A_C"/>
</dbReference>
<dbReference type="RefSeq" id="XP_005459043.1">
    <property type="nucleotide sequence ID" value="XM_005458986.4"/>
</dbReference>
<dbReference type="InterPro" id="IPR012340">
    <property type="entry name" value="NA-bd_OB-fold"/>
</dbReference>
<dbReference type="GO" id="GO:0005737">
    <property type="term" value="C:cytoplasm"/>
    <property type="evidence" value="ECO:0007669"/>
    <property type="project" value="TreeGrafter"/>
</dbReference>
<dbReference type="CTD" id="220042"/>
<dbReference type="GO" id="GO:1902230">
    <property type="term" value="P:negative regulation of intrinsic apoptotic signaling pathway in response to DNA damage"/>
    <property type="evidence" value="ECO:0007669"/>
    <property type="project" value="InterPro"/>
</dbReference>
<keyword evidence="3" id="KW-1185">Reference proteome</keyword>
<dbReference type="PANTHER" id="PTHR35537">
    <property type="entry name" value="DNA DAMAGE-INDUCIBLE APOPTOSIS SUPPRESSOR PROTEIN DDIAS"/>
    <property type="match status" value="1"/>
</dbReference>
<dbReference type="OMA" id="NQTCDWS"/>
<dbReference type="Pfam" id="PF08646">
    <property type="entry name" value="Rep_fac-A_C"/>
    <property type="match status" value="1"/>
</dbReference>
<evidence type="ECO:0000313" key="2">
    <source>
        <dbReference type="Ensembl" id="ENSONIP00000030041.1"/>
    </source>
</evidence>
<evidence type="ECO:0000313" key="3">
    <source>
        <dbReference type="Proteomes" id="UP000005207"/>
    </source>
</evidence>
<reference evidence="2" key="2">
    <citation type="submission" date="2025-08" db="UniProtKB">
        <authorList>
            <consortium name="Ensembl"/>
        </authorList>
    </citation>
    <scope>IDENTIFICATION</scope>
</reference>
<sequence>MSYRRALVDCAVLSLQDPCVFYPCCRCCFSRIDVDQQDTTRCRCFKCGYKCLREQVDYRYRLSLKVARDGRIFGITVFGNSLKPFFGIHANELQRLVENLDRPVEQSTRLTLLVKAVEDCFIGRHFIFGIKVMEAESALWFGGPAPSSSSSKNAAQFVATQMILPKATGLGGCTVVSYYRILLQKAFQSELVSADTSRITSLPATTLLLIHDHSPTSSFSDATLSASHLLPRSLQRLRYRDCTLTPTATWQQSLGLVTSSAEQEEGCSTQECGDEDKSQADKSITPYLAQRSCQENQKAANDLAPFFSLQHSFYDSASSEKGAGNSPSLKTCLSPSQYCQKTCSPKEKEFSTGQLTRTFSSSSLAWNYLPFSESLTEFLCEANKDFDTDRDMKQVQNVHRKEVKARNNLGNSSLISETSSCQRNAQITDRHLQALLDATNTPATNGCGSHDSASQECKNPVLFVKRSQARNIYSLGCYQEDDTAGSLSFQKEEEEQLEGDAYNCSADLFGSSVTINLETERFTMHAEAVGDGIEACSQFSKADEHHLIYENANVTQSTPDKVKLKRSKCRESLIPQDAKEFDFVPPSQSTPIVKGGVVSYSCADLYKSMTGEFRSQPVNEKSFNANLHEMESKNNSVHKLNCGNAHQALQSETESVKENFVWRTTSSRHSHKLTPKRKFLKPVEHKNSLHPLQHLRVQGEALNRMSINCKTRFIDVSECDCEDNEAIIPPTPVGKIQQSVPIRKRKLTANNNNFGSIECMLTKTENRGREEVSEGIHGSQTCDCSRDLFSDSF</sequence>
<accession>A0A669B2T8</accession>
<proteinExistence type="predicted"/>
<dbReference type="GeneID" id="102081040"/>
<feature type="domain" description="Replication factor A C-terminal" evidence="1">
    <location>
        <begin position="8"/>
        <end position="108"/>
    </location>
</feature>
<dbReference type="SUPFAM" id="SSF50249">
    <property type="entry name" value="Nucleic acid-binding proteins"/>
    <property type="match status" value="1"/>
</dbReference>
<dbReference type="Gene3D" id="2.40.50.140">
    <property type="entry name" value="Nucleic acid-binding proteins"/>
    <property type="match status" value="1"/>
</dbReference>
<gene>
    <name evidence="2" type="primary">ddias</name>
</gene>
<dbReference type="AlphaFoldDB" id="A0A669B2T8"/>
<dbReference type="KEGG" id="onl:102081040"/>
<organism evidence="2 3">
    <name type="scientific">Oreochromis niloticus</name>
    <name type="common">Nile tilapia</name>
    <name type="synonym">Tilapia nilotica</name>
    <dbReference type="NCBI Taxonomy" id="8128"/>
    <lineage>
        <taxon>Eukaryota</taxon>
        <taxon>Metazoa</taxon>
        <taxon>Chordata</taxon>
        <taxon>Craniata</taxon>
        <taxon>Vertebrata</taxon>
        <taxon>Euteleostomi</taxon>
        <taxon>Actinopterygii</taxon>
        <taxon>Neopterygii</taxon>
        <taxon>Teleostei</taxon>
        <taxon>Neoteleostei</taxon>
        <taxon>Acanthomorphata</taxon>
        <taxon>Ovalentaria</taxon>
        <taxon>Cichlomorphae</taxon>
        <taxon>Cichliformes</taxon>
        <taxon>Cichlidae</taxon>
        <taxon>African cichlids</taxon>
        <taxon>Pseudocrenilabrinae</taxon>
        <taxon>Oreochromini</taxon>
        <taxon>Oreochromis</taxon>
    </lineage>
</organism>